<accession>A0AAN9ZG52</accession>
<name>A0AAN9ZG52_9ORTH</name>
<keyword evidence="2" id="KW-1185">Reference proteome</keyword>
<proteinExistence type="predicted"/>
<dbReference type="Pfam" id="PF15008">
    <property type="entry name" value="DUF4518"/>
    <property type="match status" value="1"/>
</dbReference>
<evidence type="ECO:0000313" key="1">
    <source>
        <dbReference type="EMBL" id="KAK7874006.1"/>
    </source>
</evidence>
<dbReference type="PANTHER" id="PTHR21084">
    <property type="entry name" value="DENSE INCISORS"/>
    <property type="match status" value="1"/>
</dbReference>
<gene>
    <name evidence="1" type="ORF">R5R35_013417</name>
</gene>
<protein>
    <submittedName>
        <fullName evidence="1">Uncharacterized protein</fullName>
    </submittedName>
</protein>
<dbReference type="AlphaFoldDB" id="A0AAN9ZG52"/>
<organism evidence="1 2">
    <name type="scientific">Gryllus longicercus</name>
    <dbReference type="NCBI Taxonomy" id="2509291"/>
    <lineage>
        <taxon>Eukaryota</taxon>
        <taxon>Metazoa</taxon>
        <taxon>Ecdysozoa</taxon>
        <taxon>Arthropoda</taxon>
        <taxon>Hexapoda</taxon>
        <taxon>Insecta</taxon>
        <taxon>Pterygota</taxon>
        <taxon>Neoptera</taxon>
        <taxon>Polyneoptera</taxon>
        <taxon>Orthoptera</taxon>
        <taxon>Ensifera</taxon>
        <taxon>Gryllidea</taxon>
        <taxon>Grylloidea</taxon>
        <taxon>Gryllidae</taxon>
        <taxon>Gryllinae</taxon>
        <taxon>Gryllus</taxon>
    </lineage>
</organism>
<dbReference type="EMBL" id="JAZDUA010000006">
    <property type="protein sequence ID" value="KAK7874006.1"/>
    <property type="molecule type" value="Genomic_DNA"/>
</dbReference>
<comment type="caution">
    <text evidence="1">The sequence shown here is derived from an EMBL/GenBank/DDBJ whole genome shotgun (WGS) entry which is preliminary data.</text>
</comment>
<dbReference type="PANTHER" id="PTHR21084:SF1">
    <property type="entry name" value="DENSE INCISORS"/>
    <property type="match status" value="1"/>
</dbReference>
<dbReference type="Proteomes" id="UP001378592">
    <property type="component" value="Unassembled WGS sequence"/>
</dbReference>
<evidence type="ECO:0000313" key="2">
    <source>
        <dbReference type="Proteomes" id="UP001378592"/>
    </source>
</evidence>
<dbReference type="InterPro" id="IPR026698">
    <property type="entry name" value="UPF_C3orf38"/>
</dbReference>
<reference evidence="1 2" key="1">
    <citation type="submission" date="2024-03" db="EMBL/GenBank/DDBJ databases">
        <title>The genome assembly and annotation of the cricket Gryllus longicercus Weissman &amp; Gray.</title>
        <authorList>
            <person name="Szrajer S."/>
            <person name="Gray D."/>
            <person name="Ylla G."/>
        </authorList>
    </citation>
    <scope>NUCLEOTIDE SEQUENCE [LARGE SCALE GENOMIC DNA]</scope>
    <source>
        <strain evidence="1">DAG 2021-001</strain>
        <tissue evidence="1">Whole body minus gut</tissue>
    </source>
</reference>
<sequence>MKLSKAQKNAVLILLSYMSRHDVFSLARTITKNQASPISAKDAQEAIILHEIDLQTFLSRKKVTREILFKYLHDNRVDIPGNSDKSQLVSKIMQILTHHTREVNPSRKTIENETPEIQAGDVQTLAEKFTSWFYSMLNDYVIGQQSDKLCVEHFWNDCSLHLVMESATENVIQDVLSNSESVVNMLRDLQIQHKLYFNPNISSSGIRGKVDAHGLVMVMACGTLHQVNICVGIFQQIFGLVRDPFMQNNWRIKSTSIILRSQKTSQLPTLENECFNNLLLPS</sequence>